<reference evidence="1 2" key="1">
    <citation type="journal article" date="2002" name="Proc. Natl. Acad. Sci. U.S.A.">
        <title>Genome sequence of the hyperthermophilic crenarchaeon Pyrobaculum aerophilum.</title>
        <authorList>
            <person name="Fitz-Gibbon S.T."/>
            <person name="Ladner H."/>
            <person name="Kim U.J."/>
            <person name="Stetter K.O."/>
            <person name="Simon M.I."/>
            <person name="Miller J.H."/>
        </authorList>
    </citation>
    <scope>NUCLEOTIDE SEQUENCE [LARGE SCALE GENOMIC DNA]</scope>
    <source>
        <strain evidence="2">ATCC 51768 / DSM 7523 / JCM 9630 / CIP 104966 / NBRC 100827 / IM2</strain>
    </source>
</reference>
<dbReference type="EnsemblBacteria" id="AAL62835">
    <property type="protein sequence ID" value="AAL62835"/>
    <property type="gene ID" value="PAE0510"/>
</dbReference>
<dbReference type="HOGENOM" id="CLU_2893382_0_0_2"/>
<accession>Q8ZZ06</accession>
<organism evidence="1 2">
    <name type="scientific">Pyrobaculum aerophilum (strain ATCC 51768 / DSM 7523 / JCM 9630 / CIP 104966 / NBRC 100827 / IM2)</name>
    <dbReference type="NCBI Taxonomy" id="178306"/>
    <lineage>
        <taxon>Archaea</taxon>
        <taxon>Thermoproteota</taxon>
        <taxon>Thermoprotei</taxon>
        <taxon>Thermoproteales</taxon>
        <taxon>Thermoproteaceae</taxon>
        <taxon>Pyrobaculum</taxon>
    </lineage>
</organism>
<dbReference type="Proteomes" id="UP000002439">
    <property type="component" value="Chromosome"/>
</dbReference>
<keyword evidence="2" id="KW-1185">Reference proteome</keyword>
<dbReference type="AlphaFoldDB" id="Q8ZZ06"/>
<evidence type="ECO:0000313" key="1">
    <source>
        <dbReference type="EMBL" id="AAL62835.1"/>
    </source>
</evidence>
<dbReference type="PATRIC" id="fig|178306.9.peg.374"/>
<name>Q8ZZ06_PYRAE</name>
<dbReference type="EMBL" id="AE009441">
    <property type="protein sequence ID" value="AAL62835.1"/>
    <property type="molecule type" value="Genomic_DNA"/>
</dbReference>
<dbReference type="KEGG" id="pai:PAE0510"/>
<gene>
    <name evidence="1" type="ordered locus">PAE0510</name>
</gene>
<sequence>MMYCSIPKTAFVNIPSGRGSLGTQGGLTALRLSVPYRGPKEGSPGTGPLKATPVHASLIGAF</sequence>
<dbReference type="InParanoid" id="Q8ZZ06"/>
<proteinExistence type="predicted"/>
<evidence type="ECO:0000313" key="2">
    <source>
        <dbReference type="Proteomes" id="UP000002439"/>
    </source>
</evidence>
<protein>
    <submittedName>
        <fullName evidence="1">Uncharacterized protein</fullName>
    </submittedName>
</protein>